<dbReference type="Proteomes" id="UP000002162">
    <property type="component" value="Chromosome"/>
</dbReference>
<evidence type="ECO:0000259" key="16">
    <source>
        <dbReference type="Pfam" id="PF00365"/>
    </source>
</evidence>
<dbReference type="GO" id="GO:0030388">
    <property type="term" value="P:fructose 1,6-bisphosphate metabolic process"/>
    <property type="evidence" value="ECO:0007669"/>
    <property type="project" value="TreeGrafter"/>
</dbReference>
<dbReference type="PANTHER" id="PTHR13697">
    <property type="entry name" value="PHOSPHOFRUCTOKINASE"/>
    <property type="match status" value="1"/>
</dbReference>
<dbReference type="GO" id="GO:0042802">
    <property type="term" value="F:identical protein binding"/>
    <property type="evidence" value="ECO:0007669"/>
    <property type="project" value="TreeGrafter"/>
</dbReference>
<gene>
    <name evidence="17" type="ordered locus">UPA3_0192</name>
</gene>
<evidence type="ECO:0000313" key="18">
    <source>
        <dbReference type="Proteomes" id="UP000002162"/>
    </source>
</evidence>
<keyword evidence="9" id="KW-0547">Nucleotide-binding</keyword>
<dbReference type="GO" id="GO:0005945">
    <property type="term" value="C:6-phosphofructokinase complex"/>
    <property type="evidence" value="ECO:0007669"/>
    <property type="project" value="TreeGrafter"/>
</dbReference>
<dbReference type="GO" id="GO:0046872">
    <property type="term" value="F:metal ion binding"/>
    <property type="evidence" value="ECO:0007669"/>
    <property type="project" value="UniProtKB-KW"/>
</dbReference>
<comment type="cofactor">
    <cofactor evidence="1">
        <name>Mg(2+)</name>
        <dbReference type="ChEBI" id="CHEBI:18420"/>
    </cofactor>
</comment>
<protein>
    <recommendedName>
        <fullName evidence="5">6-phosphofructokinase</fullName>
        <ecNumber evidence="5">2.7.1.11</ecNumber>
    </recommendedName>
</protein>
<dbReference type="GeneID" id="29672722"/>
<comment type="catalytic activity">
    <reaction evidence="15">
        <text>beta-D-fructose 6-phosphate + ATP = beta-D-fructose 1,6-bisphosphate + ADP + H(+)</text>
        <dbReference type="Rhea" id="RHEA:16109"/>
        <dbReference type="ChEBI" id="CHEBI:15378"/>
        <dbReference type="ChEBI" id="CHEBI:30616"/>
        <dbReference type="ChEBI" id="CHEBI:32966"/>
        <dbReference type="ChEBI" id="CHEBI:57634"/>
        <dbReference type="ChEBI" id="CHEBI:456216"/>
        <dbReference type="EC" id="2.7.1.11"/>
    </reaction>
</comment>
<keyword evidence="12" id="KW-0460">Magnesium</keyword>
<keyword evidence="7 17" id="KW-0808">Transferase</keyword>
<dbReference type="Pfam" id="PF00365">
    <property type="entry name" value="PFK"/>
    <property type="match status" value="1"/>
</dbReference>
<evidence type="ECO:0000256" key="6">
    <source>
        <dbReference type="ARBA" id="ARBA00022490"/>
    </source>
</evidence>
<evidence type="ECO:0000256" key="2">
    <source>
        <dbReference type="ARBA" id="ARBA00002659"/>
    </source>
</evidence>
<dbReference type="RefSeq" id="WP_006689121.1">
    <property type="nucleotide sequence ID" value="NC_010503.1"/>
</dbReference>
<keyword evidence="8" id="KW-0479">Metal-binding</keyword>
<evidence type="ECO:0000256" key="14">
    <source>
        <dbReference type="ARBA" id="ARBA00038478"/>
    </source>
</evidence>
<evidence type="ECO:0000256" key="5">
    <source>
        <dbReference type="ARBA" id="ARBA00012055"/>
    </source>
</evidence>
<evidence type="ECO:0000256" key="4">
    <source>
        <dbReference type="ARBA" id="ARBA00004679"/>
    </source>
</evidence>
<sequence>MNQVNFLNLDKNILIITSGGDAPGMNASLISLIHRLMNNNFNVFIGIEGLLGLYNNLIEPIKDKRVFDVYFNEQGTVIKTSRFIKLDINDKKTQIIKDNLLSHNIQKIIILGGQGSMQAGLVLTKMGFEVFGILHTIDNDFSETQMCIGALSAASFNQKLLKCLNYTAKAHCAFNLVELMGRECSWLVNNSVGKLKPILMLTNQDNKYTVDEVIDLIKDKINSIKEYDPLIIVQELIYDQKWYELLVKTFEQKLHKSLRITILNYLQRGAPVSDFDLQLAKDSANVLVDFIVNQNDIKNTNNMYVVINKFDNKLEVIKFNK</sequence>
<dbReference type="GO" id="GO:0003872">
    <property type="term" value="F:6-phosphofructokinase activity"/>
    <property type="evidence" value="ECO:0007669"/>
    <property type="project" value="UniProtKB-EC"/>
</dbReference>
<dbReference type="SUPFAM" id="SSF53784">
    <property type="entry name" value="Phosphofructokinase"/>
    <property type="match status" value="1"/>
</dbReference>
<dbReference type="InterPro" id="IPR012003">
    <property type="entry name" value="ATP_PFK_prok-type"/>
</dbReference>
<organism evidence="17 18">
    <name type="scientific">Ureaplasma parvum serovar 3 (strain ATCC 27815 / 27 / NCTC 11736)</name>
    <dbReference type="NCBI Taxonomy" id="505682"/>
    <lineage>
        <taxon>Bacteria</taxon>
        <taxon>Bacillati</taxon>
        <taxon>Mycoplasmatota</taxon>
        <taxon>Mycoplasmoidales</taxon>
        <taxon>Mycoplasmoidaceae</taxon>
        <taxon>Ureaplasma</taxon>
    </lineage>
</organism>
<dbReference type="InterPro" id="IPR035966">
    <property type="entry name" value="PKF_sf"/>
</dbReference>
<evidence type="ECO:0000256" key="3">
    <source>
        <dbReference type="ARBA" id="ARBA00004496"/>
    </source>
</evidence>
<evidence type="ECO:0000313" key="17">
    <source>
        <dbReference type="EMBL" id="ACA33041.1"/>
    </source>
</evidence>
<dbReference type="GO" id="GO:0048029">
    <property type="term" value="F:monosaccharide binding"/>
    <property type="evidence" value="ECO:0007669"/>
    <property type="project" value="TreeGrafter"/>
</dbReference>
<keyword evidence="11" id="KW-0067">ATP-binding</keyword>
<dbReference type="PRINTS" id="PR00476">
    <property type="entry name" value="PHFRCTKINASE"/>
</dbReference>
<comment type="subcellular location">
    <subcellularLocation>
        <location evidence="3">Cytoplasm</location>
    </subcellularLocation>
</comment>
<keyword evidence="13" id="KW-0324">Glycolysis</keyword>
<evidence type="ECO:0000256" key="9">
    <source>
        <dbReference type="ARBA" id="ARBA00022741"/>
    </source>
</evidence>
<dbReference type="Gene3D" id="3.40.50.460">
    <property type="entry name" value="Phosphofructokinase domain"/>
    <property type="match status" value="1"/>
</dbReference>
<dbReference type="UniPathway" id="UPA00109">
    <property type="reaction ID" value="UER00182"/>
</dbReference>
<feature type="domain" description="Phosphofructokinase" evidence="16">
    <location>
        <begin position="12"/>
        <end position="290"/>
    </location>
</feature>
<evidence type="ECO:0000256" key="8">
    <source>
        <dbReference type="ARBA" id="ARBA00022723"/>
    </source>
</evidence>
<dbReference type="Gene3D" id="3.40.50.450">
    <property type="match status" value="1"/>
</dbReference>
<dbReference type="PANTHER" id="PTHR13697:SF4">
    <property type="entry name" value="ATP-DEPENDENT 6-PHOSPHOFRUCTOKINASE"/>
    <property type="match status" value="1"/>
</dbReference>
<evidence type="ECO:0000256" key="15">
    <source>
        <dbReference type="ARBA" id="ARBA00048070"/>
    </source>
</evidence>
<comment type="pathway">
    <text evidence="4">Carbohydrate degradation; glycolysis; D-glyceraldehyde 3-phosphate and glycerone phosphate from D-glucose: step 3/4.</text>
</comment>
<evidence type="ECO:0000256" key="13">
    <source>
        <dbReference type="ARBA" id="ARBA00023152"/>
    </source>
</evidence>
<reference evidence="17 18" key="1">
    <citation type="submission" date="2008-02" db="EMBL/GenBank/DDBJ databases">
        <title>Genome sequence of Ureaplasma parvum serovar 3.</title>
        <authorList>
            <person name="Methe B.A."/>
            <person name="Glass J."/>
            <person name="Waites K."/>
            <person name="Shrivastava S."/>
        </authorList>
    </citation>
    <scope>NUCLEOTIDE SEQUENCE [LARGE SCALE GENOMIC DNA]</scope>
    <source>
        <strain evidence="18">ATCC 27815 / 27 / NCTC 11736</strain>
    </source>
</reference>
<dbReference type="EMBL" id="CP000942">
    <property type="protein sequence ID" value="ACA33041.1"/>
    <property type="molecule type" value="Genomic_DNA"/>
</dbReference>
<name>A0A2C9DYL8_UREP2</name>
<comment type="function">
    <text evidence="2">Catalyzes the phosphorylation of D-fructose 6-phosphate to fructose 1,6-bisphosphate by ATP, the first committing step of glycolysis.</text>
</comment>
<proteinExistence type="inferred from homology"/>
<dbReference type="InterPro" id="IPR000023">
    <property type="entry name" value="Phosphofructokinase_dom"/>
</dbReference>
<dbReference type="InterPro" id="IPR022953">
    <property type="entry name" value="ATP_PFK"/>
</dbReference>
<dbReference type="HOGENOM" id="CLU_020655_0_1_14"/>
<dbReference type="KEGG" id="upa:UPA3_0192"/>
<dbReference type="GO" id="GO:0070095">
    <property type="term" value="F:fructose-6-phosphate binding"/>
    <property type="evidence" value="ECO:0007669"/>
    <property type="project" value="TreeGrafter"/>
</dbReference>
<accession>A0A2C9DYL8</accession>
<dbReference type="SMR" id="A0A2C9DYL8"/>
<comment type="similarity">
    <text evidence="14">Belongs to the phosphofructokinase type A (PFKA) family.</text>
</comment>
<evidence type="ECO:0000256" key="10">
    <source>
        <dbReference type="ARBA" id="ARBA00022777"/>
    </source>
</evidence>
<evidence type="ECO:0000256" key="7">
    <source>
        <dbReference type="ARBA" id="ARBA00022679"/>
    </source>
</evidence>
<dbReference type="AlphaFoldDB" id="A0A2C9DYL8"/>
<keyword evidence="10 17" id="KW-0418">Kinase</keyword>
<dbReference type="GO" id="GO:0006002">
    <property type="term" value="P:fructose 6-phosphate metabolic process"/>
    <property type="evidence" value="ECO:0007669"/>
    <property type="project" value="InterPro"/>
</dbReference>
<dbReference type="GO" id="GO:0061621">
    <property type="term" value="P:canonical glycolysis"/>
    <property type="evidence" value="ECO:0007669"/>
    <property type="project" value="TreeGrafter"/>
</dbReference>
<dbReference type="GO" id="GO:0005524">
    <property type="term" value="F:ATP binding"/>
    <property type="evidence" value="ECO:0007669"/>
    <property type="project" value="UniProtKB-KW"/>
</dbReference>
<dbReference type="EC" id="2.7.1.11" evidence="5"/>
<evidence type="ECO:0000256" key="11">
    <source>
        <dbReference type="ARBA" id="ARBA00022840"/>
    </source>
</evidence>
<keyword evidence="6" id="KW-0963">Cytoplasm</keyword>
<dbReference type="GO" id="GO:0016208">
    <property type="term" value="F:AMP binding"/>
    <property type="evidence" value="ECO:0007669"/>
    <property type="project" value="TreeGrafter"/>
</dbReference>
<dbReference type="PIRSF" id="PIRSF000532">
    <property type="entry name" value="ATP_PFK_prok"/>
    <property type="match status" value="1"/>
</dbReference>
<evidence type="ECO:0000256" key="12">
    <source>
        <dbReference type="ARBA" id="ARBA00022842"/>
    </source>
</evidence>
<evidence type="ECO:0000256" key="1">
    <source>
        <dbReference type="ARBA" id="ARBA00001946"/>
    </source>
</evidence>